<accession>A0A2P7VL71</accession>
<organism evidence="1 2">
    <name type="scientific">Brevibacillus fortis</name>
    <dbReference type="NCBI Taxonomy" id="2126352"/>
    <lineage>
        <taxon>Bacteria</taxon>
        <taxon>Bacillati</taxon>
        <taxon>Bacillota</taxon>
        <taxon>Bacilli</taxon>
        <taxon>Bacillales</taxon>
        <taxon>Paenibacillaceae</taxon>
        <taxon>Brevibacillus</taxon>
    </lineage>
</organism>
<sequence>MRVKDSLEYLSESTRQAILHEQTKRYQIAEEQDVTARLLDPVFIGQVWEQADELERAVIRLFVTKATRGFFSKRTWERETAKEHRHLSVGLTKLRRLGLILTVRKMWSEIGYLMPQEVREQLTNQMLPEGSQAFVSLSKTLPYYISTGRGIQLDLFGLLLFIRDNQIPITQKGSIHRRMSQKMLPLLSLTDEHVKGIVIPPLDQEQREGLSLTVVLDIALRLGLVQRDGRELVLDVDRTKQWLHQPPPIRWEEMYQLVMEQFLPHGDWWEFFVQLMRRVPLEQWCSIHEQLRMLKEAGFPLPDNAEALIVEQWMHVLLGLGWIQLGMDEERGIFWRWSSLPRLSSEEGWFVDPTGAITIPPLVPLLDVWEISRFCQLQFDGQLIRGELQARLLQPYLAQGGAEEQIIEKLRASCVHPLPESLIEVVSQWARTARQIQMEPYFLVRTAHAGFLEEWREIPDFHPFLTQVISPNAFLIPFSQEKELIRLLRHFGYEPQALSHVASASKELQPRENSQAGNKGLLLIERPWDGYAIENTFPEQNEQIAALPKMWTKHFQSYHPQSMRDLFKRATELKLEVEIQQSGKEKLRGLPTEVRLEMGYWMVTIAGQSGKQCYRLDNIERVRIVVPEYLY</sequence>
<dbReference type="EMBL" id="PXZM01000003">
    <property type="protein sequence ID" value="PSJ99965.1"/>
    <property type="molecule type" value="Genomic_DNA"/>
</dbReference>
<evidence type="ECO:0000313" key="2">
    <source>
        <dbReference type="Proteomes" id="UP000240419"/>
    </source>
</evidence>
<reference evidence="1 2" key="1">
    <citation type="submission" date="2018-03" db="EMBL/GenBank/DDBJ databases">
        <title>Brevisbacillus phylogenomics.</title>
        <authorList>
            <person name="Dunlap C."/>
        </authorList>
    </citation>
    <scope>NUCLEOTIDE SEQUENCE [LARGE SCALE GENOMIC DNA]</scope>
    <source>
        <strain evidence="1 2">NRRL NRS-1210</strain>
    </source>
</reference>
<comment type="caution">
    <text evidence="1">The sequence shown here is derived from an EMBL/GenBank/DDBJ whole genome shotgun (WGS) entry which is preliminary data.</text>
</comment>
<name>A0A2P7VL71_9BACL</name>
<gene>
    <name evidence="1" type="ORF">C7R93_04650</name>
</gene>
<proteinExistence type="predicted"/>
<dbReference type="OrthoDB" id="2987331at2"/>
<protein>
    <recommendedName>
        <fullName evidence="3">Helicase XPB/Ssl2 N-terminal domain-containing protein</fullName>
    </recommendedName>
</protein>
<evidence type="ECO:0008006" key="3">
    <source>
        <dbReference type="Google" id="ProtNLM"/>
    </source>
</evidence>
<dbReference type="AlphaFoldDB" id="A0A2P7VL71"/>
<dbReference type="RefSeq" id="WP_106837688.1">
    <property type="nucleotide sequence ID" value="NZ_JBCNIW010000005.1"/>
</dbReference>
<evidence type="ECO:0000313" key="1">
    <source>
        <dbReference type="EMBL" id="PSJ99965.1"/>
    </source>
</evidence>
<keyword evidence="2" id="KW-1185">Reference proteome</keyword>
<dbReference type="Proteomes" id="UP000240419">
    <property type="component" value="Unassembled WGS sequence"/>
</dbReference>